<organism evidence="2 3">
    <name type="scientific">Scytalidium lignicola</name>
    <name type="common">Hyphomycete</name>
    <dbReference type="NCBI Taxonomy" id="5539"/>
    <lineage>
        <taxon>Eukaryota</taxon>
        <taxon>Fungi</taxon>
        <taxon>Dikarya</taxon>
        <taxon>Ascomycota</taxon>
        <taxon>Pezizomycotina</taxon>
        <taxon>Leotiomycetes</taxon>
        <taxon>Leotiomycetes incertae sedis</taxon>
        <taxon>Scytalidium</taxon>
    </lineage>
</organism>
<dbReference type="PANTHER" id="PTHR47926">
    <property type="entry name" value="PENTATRICOPEPTIDE REPEAT-CONTAINING PROTEIN"/>
    <property type="match status" value="1"/>
</dbReference>
<dbReference type="GO" id="GO:0003723">
    <property type="term" value="F:RNA binding"/>
    <property type="evidence" value="ECO:0007669"/>
    <property type="project" value="InterPro"/>
</dbReference>
<accession>A0A3E2H3H8</accession>
<dbReference type="AlphaFoldDB" id="A0A3E2H3H8"/>
<name>A0A3E2H3H8_SCYLI</name>
<comment type="caution">
    <text evidence="2">The sequence shown here is derived from an EMBL/GenBank/DDBJ whole genome shotgun (WGS) entry which is preliminary data.</text>
</comment>
<sequence>MLGSQIKRAGQDALAAAAGSTPKKPLLFLYPQWIRNSSAYAPQQHNEASLFSYDQNETDISCGRKDSDLESERSRNLSRTLEVEGSIVNKLVAGTGEESKAPQQELIRRVLGNVNRLRYNALTDSRTRQEYFDQRRLERGAWVPDWRVILSDMMKHTPDAGKWLDKAVIVSIPEGPGAEQLMFGIDDNIWDIGKKYGCTITIGSGSDAEDGCRVFLLSGPTTAIGKTASDILSITENKAVVSLRNKEGLSPDIVLPRSEHSNVRPLIRTVMSGSEGRRTVLVTKAGMMPKPTKWTTANFAAYVHSLTKVIIPNHIHAFVYMKGEEGRIDVVNTLIEVFSDPQAQSAISRKAFNEAMIYLVKLNRIADARALFVRMDMAKLQMDPETFNIMLRGAAKAEDLHNFHYVLHLMLRWGFTPNPHTWISFLMAVKDVRIKAHIISAMKRKGLVNHTSVLKSVGEQLVSEEITFSLEKGQSLEEFLQRMDYQYGHSWLTTSGGNRILHVLGSHGLIFQCWKFLQEMEKRFVKIDTVSINTCLSHCTTFENLESAIEIIKRLWNFQPDDLTFSLLFKLATSSDRLNNFNVAKVVWKYACLSAGTTAKMRAFMTRGLKRATDRHSEESQGTLKDFARRYTGLMIIGVPSRQFPTKKVEVAPKVLPPPETIDEEFRGSVGSLPNSAIIATPTIDDEALFIRRILSSYQFSKGERMEWYDIVRTMLLRDCNAFKEWHPAKPFGDLLVEALAREQEWKRQWKNTLAPLGPDELRWRLDNAVSVPVKRNGGGHQQIYQWK</sequence>
<keyword evidence="3" id="KW-1185">Reference proteome</keyword>
<dbReference type="InterPro" id="IPR002885">
    <property type="entry name" value="PPR_rpt"/>
</dbReference>
<dbReference type="OMA" id="WRARAYN"/>
<dbReference type="Gene3D" id="1.25.40.10">
    <property type="entry name" value="Tetratricopeptide repeat domain"/>
    <property type="match status" value="2"/>
</dbReference>
<proteinExistence type="predicted"/>
<dbReference type="InterPro" id="IPR046960">
    <property type="entry name" value="PPR_At4g14850-like_plant"/>
</dbReference>
<gene>
    <name evidence="2" type="ORF">B7463_g8402</name>
</gene>
<dbReference type="GO" id="GO:0009451">
    <property type="term" value="P:RNA modification"/>
    <property type="evidence" value="ECO:0007669"/>
    <property type="project" value="InterPro"/>
</dbReference>
<dbReference type="NCBIfam" id="TIGR00756">
    <property type="entry name" value="PPR"/>
    <property type="match status" value="1"/>
</dbReference>
<feature type="repeat" description="PPR" evidence="1">
    <location>
        <begin position="383"/>
        <end position="417"/>
    </location>
</feature>
<evidence type="ECO:0000313" key="3">
    <source>
        <dbReference type="Proteomes" id="UP000258309"/>
    </source>
</evidence>
<reference evidence="2 3" key="1">
    <citation type="submission" date="2018-05" db="EMBL/GenBank/DDBJ databases">
        <title>Draft genome sequence of Scytalidium lignicola DSM 105466, a ubiquitous saprotrophic fungus.</title>
        <authorList>
            <person name="Buettner E."/>
            <person name="Gebauer A.M."/>
            <person name="Hofrichter M."/>
            <person name="Liers C."/>
            <person name="Kellner H."/>
        </authorList>
    </citation>
    <scope>NUCLEOTIDE SEQUENCE [LARGE SCALE GENOMIC DNA]</scope>
    <source>
        <strain evidence="2 3">DSM 105466</strain>
    </source>
</reference>
<feature type="non-terminal residue" evidence="2">
    <location>
        <position position="1"/>
    </location>
</feature>
<evidence type="ECO:0000313" key="2">
    <source>
        <dbReference type="EMBL" id="RFU27919.1"/>
    </source>
</evidence>
<feature type="non-terminal residue" evidence="2">
    <location>
        <position position="788"/>
    </location>
</feature>
<dbReference type="OrthoDB" id="185373at2759"/>
<dbReference type="STRING" id="5539.A0A3E2H3H8"/>
<dbReference type="EMBL" id="NCSJ02000184">
    <property type="protein sequence ID" value="RFU27919.1"/>
    <property type="molecule type" value="Genomic_DNA"/>
</dbReference>
<dbReference type="PROSITE" id="PS51375">
    <property type="entry name" value="PPR"/>
    <property type="match status" value="1"/>
</dbReference>
<dbReference type="Proteomes" id="UP000258309">
    <property type="component" value="Unassembled WGS sequence"/>
</dbReference>
<evidence type="ECO:0000256" key="1">
    <source>
        <dbReference type="PROSITE-ProRule" id="PRU00708"/>
    </source>
</evidence>
<protein>
    <submittedName>
        <fullName evidence="2">Uncharacterized protein</fullName>
    </submittedName>
</protein>
<dbReference type="InterPro" id="IPR011990">
    <property type="entry name" value="TPR-like_helical_dom_sf"/>
</dbReference>